<evidence type="ECO:0000313" key="4">
    <source>
        <dbReference type="Proteomes" id="UP000481739"/>
    </source>
</evidence>
<protein>
    <recommendedName>
        <fullName evidence="2">Toxin VasX N-terminal region domain-containing protein</fullName>
    </recommendedName>
</protein>
<name>A0A7C9GKL2_9GAMM</name>
<dbReference type="Pfam" id="PF20249">
    <property type="entry name" value="VasX_N"/>
    <property type="match status" value="1"/>
</dbReference>
<accession>A0A7C9GKL2</accession>
<feature type="domain" description="Toxin VasX N-terminal region" evidence="2">
    <location>
        <begin position="36"/>
        <end position="203"/>
    </location>
</feature>
<sequence length="1004" mass="112469">MTTDIQDRFDKLIEKAYELFPQNLEVDNYMQPCDCDIKPIYPVRYAYVNFFGKELEKPAAPPDIHTLMFSSSIEKTKGYAARLLRPGWIYIKEEAPLTARGSKARGLLHIFKYCVSEREVNGKKQRVEKFKKYMFLNRKDASEGLIPEPGIRGEGHPFLFVAKDVINISIAYSEHPWHASVLDKMNGSLALRQKTMQFINLEQEQSPFAVKASVKYFRKLIVDYKIQQEQFADIKAIIEKDINELDLATARIGALTTQESYEMDADVIIKAINGYLHLHEQARIVILHDPVGRQRDIAEAYSILHLWQQSYNASNIYPLTIGFYVERLKATKDPALKKKIDDSIHQERWDNDWPKLKKTTQDFEVRQTMLMKLFEAFADNPALSYQVGGLQNYFHYFFSLQDEKETREEEDALEFQFFSEILSGLLGNLQSSLPGQQVLAKLAAKESDSNGDGNFWRTITSSVITVLNNDKVKSPMLQSQFIRGVDNILLGMGTFLATVCANPGQAISQGANYVRQLPQQAIDRITQQFVPALLSTLGVVIEPDGRVALSEQSYQEVLKRLESKANRHLPDPAMRTQAIGERIINWSKRLESLGDKPVITLPAVKTLADSPVQLFTLDGAGKPSIGLLFDSSLTGTSLFLNALTLADVAMQTEYARNNPLQPGPSYMSLLRFSTAVIGMSADLTSLGSTLASKVNSPIVRALMNGIKVPAVNTAMVSQFSRVAGSVAGYLGALVSFYDASNAFKVGNSVEGYSDIAIGTGSIILTTVGLVFFAAGSVMTAGLLTWLVVGASLLIGGSIVQASSAWSDLEKVLNNCFWGAGDKYDFWPVDERPSISNQLQDAREMSDVINNCFIIENQEFLNLFIQPQLKIQQGFGVTTYCFTLPAFQMGLSNICEIFVTPFRTPHYREGKINYVEINHRKYIPDTFRSTKFREAKKQAKLTLNGDTATLEVVISETMGVYPRSSKLYWYYEQSENVVAPMRYLQGEEPTAENTIKGSFDGERTL</sequence>
<keyword evidence="1" id="KW-0812">Transmembrane</keyword>
<dbReference type="CDD" id="cd20706">
    <property type="entry name" value="MIX_II"/>
    <property type="match status" value="1"/>
</dbReference>
<proteinExistence type="predicted"/>
<dbReference type="EMBL" id="WHZZ01000006">
    <property type="protein sequence ID" value="MQL49438.1"/>
    <property type="molecule type" value="Genomic_DNA"/>
</dbReference>
<evidence type="ECO:0000259" key="2">
    <source>
        <dbReference type="Pfam" id="PF20249"/>
    </source>
</evidence>
<dbReference type="RefSeq" id="WP_152963432.1">
    <property type="nucleotide sequence ID" value="NZ_CAWOZU010000021.1"/>
</dbReference>
<dbReference type="InterPro" id="IPR046864">
    <property type="entry name" value="VasX_N"/>
</dbReference>
<keyword evidence="1" id="KW-1133">Transmembrane helix</keyword>
<gene>
    <name evidence="3" type="ORF">GEA64_16405</name>
</gene>
<feature type="transmembrane region" description="Helical" evidence="1">
    <location>
        <begin position="755"/>
        <end position="775"/>
    </location>
</feature>
<comment type="caution">
    <text evidence="3">The sequence shown here is derived from an EMBL/GenBank/DDBJ whole genome shotgun (WGS) entry which is preliminary data.</text>
</comment>
<evidence type="ECO:0000313" key="3">
    <source>
        <dbReference type="EMBL" id="MQL49438.1"/>
    </source>
</evidence>
<dbReference type="Proteomes" id="UP000481739">
    <property type="component" value="Unassembled WGS sequence"/>
</dbReference>
<feature type="transmembrane region" description="Helical" evidence="1">
    <location>
        <begin position="782"/>
        <end position="805"/>
    </location>
</feature>
<dbReference type="AlphaFoldDB" id="A0A7C9GKL2"/>
<organism evidence="3 4">
    <name type="scientific">Photorhabdus khanii</name>
    <dbReference type="NCBI Taxonomy" id="1004150"/>
    <lineage>
        <taxon>Bacteria</taxon>
        <taxon>Pseudomonadati</taxon>
        <taxon>Pseudomonadota</taxon>
        <taxon>Gammaproteobacteria</taxon>
        <taxon>Enterobacterales</taxon>
        <taxon>Morganellaceae</taxon>
        <taxon>Photorhabdus</taxon>
    </lineage>
</organism>
<evidence type="ECO:0000256" key="1">
    <source>
        <dbReference type="SAM" id="Phobius"/>
    </source>
</evidence>
<keyword evidence="1" id="KW-0472">Membrane</keyword>
<reference evidence="3 4" key="1">
    <citation type="journal article" date="2019" name="Nature">
        <title>A new antibiotic selectively kills Gram-negative pathogens.</title>
        <authorList>
            <person name="Imai Y."/>
            <person name="Meyer K.J."/>
            <person name="Iinishi A."/>
            <person name="Favre-Godal Q."/>
            <person name="Green R."/>
            <person name="Manuse S."/>
            <person name="Caboni M."/>
            <person name="Mori M."/>
            <person name="Niles S."/>
            <person name="Ghiglieri M."/>
            <person name="Honrao C."/>
            <person name="Ma X."/>
            <person name="Guo J.J."/>
            <person name="Makriyannis A."/>
            <person name="Linares-Otoya L."/>
            <person name="Boehringer N."/>
            <person name="Wuisan Z.G."/>
            <person name="Kaur H."/>
            <person name="Wu R."/>
            <person name="Mateus A."/>
            <person name="Typas A."/>
            <person name="Savitski M.M."/>
            <person name="Espinoza J.L."/>
            <person name="O'Rourke A."/>
            <person name="Nelson K.E."/>
            <person name="Hiller S."/>
            <person name="Noinaj N."/>
            <person name="Schaeberle T.F."/>
            <person name="D'Onofrio A."/>
            <person name="Lewis K."/>
        </authorList>
    </citation>
    <scope>NUCLEOTIDE SEQUENCE [LARGE SCALE GENOMIC DNA]</scope>
    <source>
        <strain evidence="3 4">HGB 1456</strain>
    </source>
</reference>